<dbReference type="InterPro" id="IPR005467">
    <property type="entry name" value="His_kinase_dom"/>
</dbReference>
<dbReference type="PROSITE" id="PS50109">
    <property type="entry name" value="HIS_KIN"/>
    <property type="match status" value="1"/>
</dbReference>
<dbReference type="InterPro" id="IPR036890">
    <property type="entry name" value="HATPase_C_sf"/>
</dbReference>
<dbReference type="PROSITE" id="PS50110">
    <property type="entry name" value="RESPONSE_REGULATORY"/>
    <property type="match status" value="2"/>
</dbReference>
<feature type="transmembrane region" description="Helical" evidence="3">
    <location>
        <begin position="22"/>
        <end position="43"/>
    </location>
</feature>
<feature type="domain" description="Histidine kinase" evidence="4">
    <location>
        <begin position="197"/>
        <end position="407"/>
    </location>
</feature>
<organism evidence="6">
    <name type="scientific">hydrothermal vent metagenome</name>
    <dbReference type="NCBI Taxonomy" id="652676"/>
    <lineage>
        <taxon>unclassified sequences</taxon>
        <taxon>metagenomes</taxon>
        <taxon>ecological metagenomes</taxon>
    </lineage>
</organism>
<evidence type="ECO:0000256" key="3">
    <source>
        <dbReference type="SAM" id="Phobius"/>
    </source>
</evidence>
<dbReference type="PANTHER" id="PTHR45339:SF1">
    <property type="entry name" value="HYBRID SIGNAL TRANSDUCTION HISTIDINE KINASE J"/>
    <property type="match status" value="1"/>
</dbReference>
<accession>A0A3B0WKJ1</accession>
<dbReference type="Pfam" id="PF00512">
    <property type="entry name" value="HisKA"/>
    <property type="match status" value="1"/>
</dbReference>
<dbReference type="AlphaFoldDB" id="A0A3B0WKJ1"/>
<feature type="domain" description="Response regulatory" evidence="5">
    <location>
        <begin position="561"/>
        <end position="678"/>
    </location>
</feature>
<proteinExistence type="predicted"/>
<dbReference type="InterPro" id="IPR011006">
    <property type="entry name" value="CheY-like_superfamily"/>
</dbReference>
<evidence type="ECO:0000256" key="2">
    <source>
        <dbReference type="ARBA" id="ARBA00023012"/>
    </source>
</evidence>
<dbReference type="SUPFAM" id="SSF47384">
    <property type="entry name" value="Homodimeric domain of signal transducing histidine kinase"/>
    <property type="match status" value="1"/>
</dbReference>
<evidence type="ECO:0000259" key="5">
    <source>
        <dbReference type="PROSITE" id="PS50110"/>
    </source>
</evidence>
<keyword evidence="3" id="KW-0472">Membrane</keyword>
<dbReference type="SMART" id="SM00388">
    <property type="entry name" value="HisKA"/>
    <property type="match status" value="1"/>
</dbReference>
<dbReference type="EMBL" id="UOFF01000220">
    <property type="protein sequence ID" value="VAW56385.1"/>
    <property type="molecule type" value="Genomic_DNA"/>
</dbReference>
<keyword evidence="3" id="KW-1133">Transmembrane helix</keyword>
<dbReference type="Gene3D" id="3.30.565.10">
    <property type="entry name" value="Histidine kinase-like ATPase, C-terminal domain"/>
    <property type="match status" value="1"/>
</dbReference>
<dbReference type="CDD" id="cd17546">
    <property type="entry name" value="REC_hyHK_CKI1_RcsC-like"/>
    <property type="match status" value="1"/>
</dbReference>
<dbReference type="SUPFAM" id="SSF52172">
    <property type="entry name" value="CheY-like"/>
    <property type="match status" value="2"/>
</dbReference>
<keyword evidence="3" id="KW-0812">Transmembrane</keyword>
<feature type="domain" description="Response regulatory" evidence="5">
    <location>
        <begin position="423"/>
        <end position="543"/>
    </location>
</feature>
<feature type="transmembrane region" description="Helical" evidence="3">
    <location>
        <begin position="123"/>
        <end position="142"/>
    </location>
</feature>
<dbReference type="PANTHER" id="PTHR45339">
    <property type="entry name" value="HYBRID SIGNAL TRANSDUCTION HISTIDINE KINASE J"/>
    <property type="match status" value="1"/>
</dbReference>
<feature type="transmembrane region" description="Helical" evidence="3">
    <location>
        <begin position="55"/>
        <end position="76"/>
    </location>
</feature>
<dbReference type="Gene3D" id="3.40.50.2300">
    <property type="match status" value="2"/>
</dbReference>
<dbReference type="SUPFAM" id="SSF55874">
    <property type="entry name" value="ATPase domain of HSP90 chaperone/DNA topoisomerase II/histidine kinase"/>
    <property type="match status" value="1"/>
</dbReference>
<dbReference type="SMART" id="SM00448">
    <property type="entry name" value="REC"/>
    <property type="match status" value="1"/>
</dbReference>
<feature type="transmembrane region" description="Helical" evidence="3">
    <location>
        <begin position="96"/>
        <end position="116"/>
    </location>
</feature>
<evidence type="ECO:0000259" key="4">
    <source>
        <dbReference type="PROSITE" id="PS50109"/>
    </source>
</evidence>
<dbReference type="CDD" id="cd00082">
    <property type="entry name" value="HisKA"/>
    <property type="match status" value="1"/>
</dbReference>
<reference evidence="6" key="1">
    <citation type="submission" date="2018-06" db="EMBL/GenBank/DDBJ databases">
        <authorList>
            <person name="Zhirakovskaya E."/>
        </authorList>
    </citation>
    <scope>NUCLEOTIDE SEQUENCE</scope>
</reference>
<dbReference type="InterPro" id="IPR003661">
    <property type="entry name" value="HisK_dim/P_dom"/>
</dbReference>
<sequence>MLIYSTFRRLDNTMLKLKNPELIQSFIRLCIGGLTYVYITTGIESEYFIASQNTIFYFSLFFFGLSIVNILSILWIPSSTPRRYAMLAFDIGVTTFASFLSGGLNSVYILVYLWIYIGYGSRYGINFLSVAVALTLLSYNVLLLTEDAWHLLSLEAIAFLLIITALPAYLYSMQKRLMKMATQADSKNIAKNEFLHTMAQQVNSPMGGIVGMTDLLNKTELNIQQKQYLQSLSQSSQSLQEIIEDIVDFSRLEKADIPLNHVQINPRILIDGLVHSLAPLGYEKSRELTYYINSSFPNEAYIDAQKFRQLLSNLIRYAIQHSASKSIYIHAYAGTINANENLNANIEIQFQQSTETEPLQPNKMPNTNETLPLRISYQLTRLMNGLFEIQTNENQDVIFNLHFNWEKTRVNYKLNKRIHNNKRILIFDIDKVNLNVLEKYCLQLDMEVYTTSGHDNLIAHILWSQEKAQLFDIIILCEDIKHKHYHDLVNRIRNETLCNAPILYATYMHSIEQIAGKNLEGIQATILKPISLDILTRTLADLLLTRPLELKTPENTLPTLNILIAEDYETNASDAYEHLTNLGHNVDIATDGNTALYAMNKYTYHLVLMDTSMPSLDGIEATKYWRFLERGVKRTPIFALMESATDQTRDLCISAGMDDFFSKPINELQLKDALSKHFTQIDGTVAHNAP</sequence>
<gene>
    <name evidence="6" type="ORF">MNBD_GAMMA07-584</name>
</gene>
<feature type="transmembrane region" description="Helical" evidence="3">
    <location>
        <begin position="148"/>
        <end position="171"/>
    </location>
</feature>
<dbReference type="InterPro" id="IPR001789">
    <property type="entry name" value="Sig_transdc_resp-reg_receiver"/>
</dbReference>
<keyword evidence="2" id="KW-0902">Two-component regulatory system</keyword>
<dbReference type="GO" id="GO:0000155">
    <property type="term" value="F:phosphorelay sensor kinase activity"/>
    <property type="evidence" value="ECO:0007669"/>
    <property type="project" value="InterPro"/>
</dbReference>
<protein>
    <submittedName>
        <fullName evidence="6">Uncharacterized protein</fullName>
    </submittedName>
</protein>
<evidence type="ECO:0000313" key="6">
    <source>
        <dbReference type="EMBL" id="VAW56385.1"/>
    </source>
</evidence>
<evidence type="ECO:0000256" key="1">
    <source>
        <dbReference type="ARBA" id="ARBA00022553"/>
    </source>
</evidence>
<name>A0A3B0WKJ1_9ZZZZ</name>
<dbReference type="InterPro" id="IPR036097">
    <property type="entry name" value="HisK_dim/P_sf"/>
</dbReference>
<dbReference type="Gene3D" id="1.10.287.130">
    <property type="match status" value="1"/>
</dbReference>
<keyword evidence="1" id="KW-0597">Phosphoprotein</keyword>
<dbReference type="Pfam" id="PF00072">
    <property type="entry name" value="Response_reg"/>
    <property type="match status" value="1"/>
</dbReference>